<comment type="similarity">
    <text evidence="10">Belongs to the peroxiredoxin family. BCP/PrxQ subfamily.</text>
</comment>
<evidence type="ECO:0000313" key="16">
    <source>
        <dbReference type="Proteomes" id="UP000054693"/>
    </source>
</evidence>
<evidence type="ECO:0000256" key="10">
    <source>
        <dbReference type="ARBA" id="ARBA00038489"/>
    </source>
</evidence>
<evidence type="ECO:0000256" key="6">
    <source>
        <dbReference type="ARBA" id="ARBA00023002"/>
    </source>
</evidence>
<dbReference type="Proteomes" id="UP000054693">
    <property type="component" value="Unassembled WGS sequence"/>
</dbReference>
<dbReference type="GO" id="GO:0034599">
    <property type="term" value="P:cellular response to oxidative stress"/>
    <property type="evidence" value="ECO:0007669"/>
    <property type="project" value="TreeGrafter"/>
</dbReference>
<dbReference type="PANTHER" id="PTHR42801:SF4">
    <property type="entry name" value="AHPC_TSA FAMILY PROTEIN"/>
    <property type="match status" value="1"/>
</dbReference>
<dbReference type="SUPFAM" id="SSF52833">
    <property type="entry name" value="Thioredoxin-like"/>
    <property type="match status" value="1"/>
</dbReference>
<dbReference type="EC" id="1.11.1.24" evidence="3"/>
<feature type="active site" description="Cysteine sulfenic acid (-SOH) intermediate; for peroxidase activity" evidence="13">
    <location>
        <position position="43"/>
    </location>
</feature>
<dbReference type="FunFam" id="3.40.30.10:FF:000007">
    <property type="entry name" value="Thioredoxin-dependent thiol peroxidase"/>
    <property type="match status" value="1"/>
</dbReference>
<organism evidence="15 16">
    <name type="scientific">Legionella tucsonensis</name>
    <dbReference type="NCBI Taxonomy" id="40335"/>
    <lineage>
        <taxon>Bacteria</taxon>
        <taxon>Pseudomonadati</taxon>
        <taxon>Pseudomonadota</taxon>
        <taxon>Gammaproteobacteria</taxon>
        <taxon>Legionellales</taxon>
        <taxon>Legionellaceae</taxon>
        <taxon>Legionella</taxon>
    </lineage>
</organism>
<dbReference type="InterPro" id="IPR013766">
    <property type="entry name" value="Thioredoxin_domain"/>
</dbReference>
<dbReference type="AlphaFoldDB" id="A0A0W0ZSW8"/>
<dbReference type="InterPro" id="IPR024706">
    <property type="entry name" value="Peroxiredoxin_AhpC-typ"/>
</dbReference>
<dbReference type="PROSITE" id="PS51352">
    <property type="entry name" value="THIOREDOXIN_2"/>
    <property type="match status" value="1"/>
</dbReference>
<keyword evidence="4" id="KW-0575">Peroxidase</keyword>
<keyword evidence="6" id="KW-0560">Oxidoreductase</keyword>
<evidence type="ECO:0000259" key="14">
    <source>
        <dbReference type="PROSITE" id="PS51352"/>
    </source>
</evidence>
<dbReference type="STRING" id="40335.Ltuc_0115"/>
<dbReference type="PIRSF" id="PIRSF000239">
    <property type="entry name" value="AHPC"/>
    <property type="match status" value="1"/>
</dbReference>
<evidence type="ECO:0000256" key="3">
    <source>
        <dbReference type="ARBA" id="ARBA00013017"/>
    </source>
</evidence>
<accession>A0A0W0ZSW8</accession>
<evidence type="ECO:0000256" key="9">
    <source>
        <dbReference type="ARBA" id="ARBA00032824"/>
    </source>
</evidence>
<keyword evidence="5" id="KW-0049">Antioxidant</keyword>
<dbReference type="InterPro" id="IPR050924">
    <property type="entry name" value="Peroxiredoxin_BCP/PrxQ"/>
</dbReference>
<dbReference type="InterPro" id="IPR000866">
    <property type="entry name" value="AhpC/TSA"/>
</dbReference>
<evidence type="ECO:0000256" key="13">
    <source>
        <dbReference type="PIRSR" id="PIRSR000239-1"/>
    </source>
</evidence>
<dbReference type="CDD" id="cd03017">
    <property type="entry name" value="PRX_BCP"/>
    <property type="match status" value="1"/>
</dbReference>
<dbReference type="EMBL" id="LNZA01000001">
    <property type="protein sequence ID" value="KTD72268.1"/>
    <property type="molecule type" value="Genomic_DNA"/>
</dbReference>
<comment type="function">
    <text evidence="1">Thiol-specific peroxidase that catalyzes the reduction of hydrogen peroxide and organic hydroperoxides to water and alcohols, respectively. Plays a role in cell protection against oxidative stress by detoxifying peroxides and as sensor of hydrogen peroxide-mediated signaling events.</text>
</comment>
<dbReference type="GO" id="GO:0008379">
    <property type="term" value="F:thioredoxin peroxidase activity"/>
    <property type="evidence" value="ECO:0007669"/>
    <property type="project" value="TreeGrafter"/>
</dbReference>
<dbReference type="PANTHER" id="PTHR42801">
    <property type="entry name" value="THIOREDOXIN-DEPENDENT PEROXIDE REDUCTASE"/>
    <property type="match status" value="1"/>
</dbReference>
<dbReference type="GO" id="GO:0045454">
    <property type="term" value="P:cell redox homeostasis"/>
    <property type="evidence" value="ECO:0007669"/>
    <property type="project" value="TreeGrafter"/>
</dbReference>
<keyword evidence="7" id="KW-1015">Disulfide bond</keyword>
<evidence type="ECO:0000256" key="11">
    <source>
        <dbReference type="ARBA" id="ARBA00042639"/>
    </source>
</evidence>
<dbReference type="InterPro" id="IPR036249">
    <property type="entry name" value="Thioredoxin-like_sf"/>
</dbReference>
<evidence type="ECO:0000256" key="12">
    <source>
        <dbReference type="ARBA" id="ARBA00049091"/>
    </source>
</evidence>
<dbReference type="Gene3D" id="3.40.30.10">
    <property type="entry name" value="Glutaredoxin"/>
    <property type="match status" value="1"/>
</dbReference>
<comment type="subunit">
    <text evidence="2">Monomer.</text>
</comment>
<evidence type="ECO:0000256" key="4">
    <source>
        <dbReference type="ARBA" id="ARBA00022559"/>
    </source>
</evidence>
<comment type="catalytic activity">
    <reaction evidence="12">
        <text>a hydroperoxide + [thioredoxin]-dithiol = an alcohol + [thioredoxin]-disulfide + H2O</text>
        <dbReference type="Rhea" id="RHEA:62620"/>
        <dbReference type="Rhea" id="RHEA-COMP:10698"/>
        <dbReference type="Rhea" id="RHEA-COMP:10700"/>
        <dbReference type="ChEBI" id="CHEBI:15377"/>
        <dbReference type="ChEBI" id="CHEBI:29950"/>
        <dbReference type="ChEBI" id="CHEBI:30879"/>
        <dbReference type="ChEBI" id="CHEBI:35924"/>
        <dbReference type="ChEBI" id="CHEBI:50058"/>
        <dbReference type="EC" id="1.11.1.24"/>
    </reaction>
</comment>
<evidence type="ECO:0000256" key="2">
    <source>
        <dbReference type="ARBA" id="ARBA00011245"/>
    </source>
</evidence>
<evidence type="ECO:0000256" key="1">
    <source>
        <dbReference type="ARBA" id="ARBA00003330"/>
    </source>
</evidence>
<reference evidence="15 16" key="1">
    <citation type="submission" date="2015-11" db="EMBL/GenBank/DDBJ databases">
        <title>Genomic analysis of 38 Legionella species identifies large and diverse effector repertoires.</title>
        <authorList>
            <person name="Burstein D."/>
            <person name="Amaro F."/>
            <person name="Zusman T."/>
            <person name="Lifshitz Z."/>
            <person name="Cohen O."/>
            <person name="Gilbert J.A."/>
            <person name="Pupko T."/>
            <person name="Shuman H.A."/>
            <person name="Segal G."/>
        </authorList>
    </citation>
    <scope>NUCLEOTIDE SEQUENCE [LARGE SCALE GENOMIC DNA]</scope>
    <source>
        <strain evidence="15 16">ATCC 49180</strain>
    </source>
</reference>
<evidence type="ECO:0000256" key="7">
    <source>
        <dbReference type="ARBA" id="ARBA00023157"/>
    </source>
</evidence>
<dbReference type="RefSeq" id="WP_058519428.1">
    <property type="nucleotide sequence ID" value="NZ_CAAAIP010000005.1"/>
</dbReference>
<dbReference type="GO" id="GO:0005737">
    <property type="term" value="C:cytoplasm"/>
    <property type="evidence" value="ECO:0007669"/>
    <property type="project" value="TreeGrafter"/>
</dbReference>
<protein>
    <recommendedName>
        <fullName evidence="3">thioredoxin-dependent peroxiredoxin</fullName>
        <ecNumber evidence="3">1.11.1.24</ecNumber>
    </recommendedName>
    <alternativeName>
        <fullName evidence="9">Thioredoxin peroxidase</fullName>
    </alternativeName>
    <alternativeName>
        <fullName evidence="11">Thioredoxin-dependent peroxiredoxin Bcp</fullName>
    </alternativeName>
</protein>
<evidence type="ECO:0000256" key="8">
    <source>
        <dbReference type="ARBA" id="ARBA00023284"/>
    </source>
</evidence>
<dbReference type="PATRIC" id="fig|40335.7.peg.119"/>
<dbReference type="Pfam" id="PF00578">
    <property type="entry name" value="AhpC-TSA"/>
    <property type="match status" value="1"/>
</dbReference>
<keyword evidence="16" id="KW-1185">Reference proteome</keyword>
<feature type="domain" description="Thioredoxin" evidence="14">
    <location>
        <begin position="1"/>
        <end position="150"/>
    </location>
</feature>
<proteinExistence type="inferred from homology"/>
<name>A0A0W0ZSW8_9GAMM</name>
<evidence type="ECO:0000313" key="15">
    <source>
        <dbReference type="EMBL" id="KTD72268.1"/>
    </source>
</evidence>
<sequence length="150" mass="17216">MNIGESVPDFAFTATNGLNARLSDYRGQYVVLYFYPKDATPGCTTEGQDFRDAYPQFQESNTQIFGISRDSLKSHELFKAKQNFPFELISDPDEQLCQLFEVIKMKSMYGKQVRGIERSTFIIDPQGKLSTEWRKVSVKGHVDEVLRTIK</sequence>
<keyword evidence="8" id="KW-0676">Redox-active center</keyword>
<evidence type="ECO:0000256" key="5">
    <source>
        <dbReference type="ARBA" id="ARBA00022862"/>
    </source>
</evidence>
<gene>
    <name evidence="15" type="ORF">Ltuc_0115</name>
</gene>
<comment type="caution">
    <text evidence="15">The sequence shown here is derived from an EMBL/GenBank/DDBJ whole genome shotgun (WGS) entry which is preliminary data.</text>
</comment>